<proteinExistence type="inferred from homology"/>
<gene>
    <name evidence="8" type="ORF">FFLO_04443</name>
</gene>
<dbReference type="InterPro" id="IPR013949">
    <property type="entry name" value="Utp6"/>
</dbReference>
<dbReference type="PANTHER" id="PTHR23271">
    <property type="entry name" value="HEPATOCELLULAR CARCINOMA-ASSOCIATED ANTIGEN 66"/>
    <property type="match status" value="1"/>
</dbReference>
<reference evidence="8" key="1">
    <citation type="submission" date="2020-04" db="EMBL/GenBank/DDBJ databases">
        <title>Analysis of mating type loci in Filobasidium floriforme.</title>
        <authorList>
            <person name="Nowrousian M."/>
        </authorList>
    </citation>
    <scope>NUCLEOTIDE SEQUENCE</scope>
    <source>
        <strain evidence="8">CBS 6242</strain>
    </source>
</reference>
<dbReference type="Gene3D" id="1.25.40.10">
    <property type="entry name" value="Tetratricopeptide repeat domain"/>
    <property type="match status" value="1"/>
</dbReference>
<keyword evidence="3" id="KW-0698">rRNA processing</keyword>
<comment type="similarity">
    <text evidence="2">Belongs to the UTP6 family.</text>
</comment>
<keyword evidence="9" id="KW-1185">Reference proteome</keyword>
<dbReference type="InterPro" id="IPR011990">
    <property type="entry name" value="TPR-like_helical_dom_sf"/>
</dbReference>
<keyword evidence="5" id="KW-0539">Nucleus</keyword>
<dbReference type="PANTHER" id="PTHR23271:SF1">
    <property type="entry name" value="U3 SMALL NUCLEOLAR RNA-ASSOCIATED PROTEIN 6 HOMOLOG"/>
    <property type="match status" value="1"/>
</dbReference>
<comment type="caution">
    <text evidence="8">The sequence shown here is derived from an EMBL/GenBank/DDBJ whole genome shotgun (WGS) entry which is preliminary data.</text>
</comment>
<evidence type="ECO:0000256" key="2">
    <source>
        <dbReference type="ARBA" id="ARBA00010734"/>
    </source>
</evidence>
<evidence type="ECO:0000313" key="8">
    <source>
        <dbReference type="EMBL" id="KAG7531322.1"/>
    </source>
</evidence>
<dbReference type="GO" id="GO:0000462">
    <property type="term" value="P:maturation of SSU-rRNA from tricistronic rRNA transcript (SSU-rRNA, 5.8S rRNA, LSU-rRNA)"/>
    <property type="evidence" value="ECO:0007669"/>
    <property type="project" value="InterPro"/>
</dbReference>
<dbReference type="SMART" id="SM00386">
    <property type="entry name" value="HAT"/>
    <property type="match status" value="2"/>
</dbReference>
<dbReference type="EMBL" id="JABELV010000094">
    <property type="protein sequence ID" value="KAG7531322.1"/>
    <property type="molecule type" value="Genomic_DNA"/>
</dbReference>
<feature type="domain" description="U3 small nucleolar RNA-associated protein 6 N-terminal" evidence="7">
    <location>
        <begin position="8"/>
        <end position="93"/>
    </location>
</feature>
<dbReference type="InterPro" id="IPR003107">
    <property type="entry name" value="HAT"/>
</dbReference>
<evidence type="ECO:0000313" key="9">
    <source>
        <dbReference type="Proteomes" id="UP000812966"/>
    </source>
</evidence>
<dbReference type="Proteomes" id="UP000812966">
    <property type="component" value="Unassembled WGS sequence"/>
</dbReference>
<dbReference type="GO" id="GO:0030515">
    <property type="term" value="F:snoRNA binding"/>
    <property type="evidence" value="ECO:0007669"/>
    <property type="project" value="InterPro"/>
</dbReference>
<dbReference type="OrthoDB" id="28112at2759"/>
<feature type="region of interest" description="Disordered" evidence="6">
    <location>
        <begin position="159"/>
        <end position="182"/>
    </location>
</feature>
<protein>
    <recommendedName>
        <fullName evidence="7">U3 small nucleolar RNA-associated protein 6 N-terminal domain-containing protein</fullName>
    </recommendedName>
</protein>
<accession>A0A8K0JJ99</accession>
<evidence type="ECO:0000256" key="5">
    <source>
        <dbReference type="ARBA" id="ARBA00023242"/>
    </source>
</evidence>
<dbReference type="GO" id="GO:0034388">
    <property type="term" value="C:Pwp2p-containing subcomplex of 90S preribosome"/>
    <property type="evidence" value="ECO:0007669"/>
    <property type="project" value="TreeGrafter"/>
</dbReference>
<comment type="subcellular location">
    <subcellularLocation>
        <location evidence="1">Nucleus</location>
        <location evidence="1">Nucleolus</location>
    </subcellularLocation>
</comment>
<evidence type="ECO:0000256" key="4">
    <source>
        <dbReference type="ARBA" id="ARBA00022737"/>
    </source>
</evidence>
<evidence type="ECO:0000256" key="1">
    <source>
        <dbReference type="ARBA" id="ARBA00004604"/>
    </source>
</evidence>
<organism evidence="8 9">
    <name type="scientific">Filobasidium floriforme</name>
    <dbReference type="NCBI Taxonomy" id="5210"/>
    <lineage>
        <taxon>Eukaryota</taxon>
        <taxon>Fungi</taxon>
        <taxon>Dikarya</taxon>
        <taxon>Basidiomycota</taxon>
        <taxon>Agaricomycotina</taxon>
        <taxon>Tremellomycetes</taxon>
        <taxon>Filobasidiales</taxon>
        <taxon>Filobasidiaceae</taxon>
        <taxon>Filobasidium</taxon>
    </lineage>
</organism>
<evidence type="ECO:0000256" key="3">
    <source>
        <dbReference type="ARBA" id="ARBA00022552"/>
    </source>
</evidence>
<evidence type="ECO:0000256" key="6">
    <source>
        <dbReference type="SAM" id="MobiDB-lite"/>
    </source>
</evidence>
<feature type="compositionally biased region" description="Low complexity" evidence="6">
    <location>
        <begin position="170"/>
        <end position="181"/>
    </location>
</feature>
<keyword evidence="4" id="KW-0677">Repeat</keyword>
<dbReference type="Pfam" id="PF08640">
    <property type="entry name" value="U3_assoc_6"/>
    <property type="match status" value="1"/>
</dbReference>
<evidence type="ECO:0000259" key="7">
    <source>
        <dbReference type="Pfam" id="PF08640"/>
    </source>
</evidence>
<feature type="region of interest" description="Disordered" evidence="6">
    <location>
        <begin position="779"/>
        <end position="814"/>
    </location>
</feature>
<dbReference type="InterPro" id="IPR055347">
    <property type="entry name" value="UTP6_N"/>
</dbReference>
<feature type="compositionally biased region" description="Acidic residues" evidence="6">
    <location>
        <begin position="788"/>
        <end position="814"/>
    </location>
</feature>
<dbReference type="GO" id="GO:0032040">
    <property type="term" value="C:small-subunit processome"/>
    <property type="evidence" value="ECO:0007669"/>
    <property type="project" value="TreeGrafter"/>
</dbReference>
<dbReference type="AlphaFoldDB" id="A0A8K0JJ99"/>
<sequence length="814" mass="92757">MEKVHFQLESTLPELRDLEEKGLFTRAELRQITLRRTKHESDLVKRAGKPEDYLKYAEYEIGLERLRRIRWKRLKMDKSHQPRSISSHSIPRRILYILRRATEKFPRDLRTWLAYVDYAKSEGMGKVVVNALTAALQLHPLEPILYILLSQHYLDPIPPSHKRANHHQQSTSSSSSSSKFSIENIPPARKTLLLGLRFLPSHPDLWVEYIKLEVGWVEALRRRWKVLGILNEVLVKTEREEQGGAEVGVGEVEGADGFRLDPLKEEEDDDIDEVGQDEGKGAFGETGESARKRLIDGQLILTVLRNSFTRPGLQDDLDYRLRLVRLFRTYPTGLRIKLLRCIYENMNQGALAWDVTARRVVLESRLFDRAYDPESREEEGQVLSDPVKGESERVVLVPGEERVRVVGEIVKKIKAEQDVERVVRQEKGEEAWMSWRREWEEVAGEWILRWADRMTDDEEDLRKYLLASLTSLTRQSASDKIVPTTRLLAAHLDYLLSLPSEKAPSSNRLRAIAKDYTRLRAASSRLWSSRLDIERRIAESSGNDEDRREAEAEVGRLYLSAMDSIGYNEGATDVWVQGLNWFDRFVPASGDEVMAGHWTTGIKAAKRFEADGDDGRALYSGVLVGWVESVLIGSGEVEVGIQRVRDVVGTLLKPEWQAPSTALSATFHLVAGLNHLQDAQLAPSLQSIYEAWHRRARHNPAQKVAGCLSYVSWLLSHTKGQAKKAWDLVESVKCEVETGEAGGLEGKGGLLRRDQKTIERERREMVVSLEEGWRDILRAAERRRNQDGESDDDSESGEDASDSGEDDDEDVDMD</sequence>
<name>A0A8K0JJ99_9TREE</name>